<dbReference type="SUPFAM" id="SSF48452">
    <property type="entry name" value="TPR-like"/>
    <property type="match status" value="1"/>
</dbReference>
<protein>
    <recommendedName>
        <fullName evidence="2">Protein SirB1 N-terminal domain-containing protein</fullName>
    </recommendedName>
</protein>
<organism evidence="3 4">
    <name type="scientific">Roseiterribacter gracilis</name>
    <dbReference type="NCBI Taxonomy" id="2812848"/>
    <lineage>
        <taxon>Bacteria</taxon>
        <taxon>Pseudomonadati</taxon>
        <taxon>Pseudomonadota</taxon>
        <taxon>Alphaproteobacteria</taxon>
        <taxon>Rhodospirillales</taxon>
        <taxon>Roseiterribacteraceae</taxon>
        <taxon>Roseiterribacter</taxon>
    </lineage>
</organism>
<dbReference type="PANTHER" id="PTHR31350:SF21">
    <property type="entry name" value="F-BOX ONLY PROTEIN 21"/>
    <property type="match status" value="1"/>
</dbReference>
<comment type="caution">
    <text evidence="3">The sequence shown here is derived from an EMBL/GenBank/DDBJ whole genome shotgun (WGS) entry which is preliminary data.</text>
</comment>
<gene>
    <name evidence="3" type="ORF">TMPK1_29070</name>
</gene>
<dbReference type="InterPro" id="IPR032698">
    <property type="entry name" value="SirB1_N"/>
</dbReference>
<feature type="domain" description="Protein SirB1 N-terminal" evidence="2">
    <location>
        <begin position="45"/>
        <end position="197"/>
    </location>
</feature>
<dbReference type="EMBL" id="BOPV01000001">
    <property type="protein sequence ID" value="GIL40670.1"/>
    <property type="molecule type" value="Genomic_DNA"/>
</dbReference>
<evidence type="ECO:0000256" key="1">
    <source>
        <dbReference type="ARBA" id="ARBA00007100"/>
    </source>
</evidence>
<dbReference type="PANTHER" id="PTHR31350">
    <property type="entry name" value="SI:DKEY-261L7.2"/>
    <property type="match status" value="1"/>
</dbReference>
<dbReference type="Gene3D" id="1.25.40.10">
    <property type="entry name" value="Tetratricopeptide repeat domain"/>
    <property type="match status" value="1"/>
</dbReference>
<keyword evidence="4" id="KW-1185">Reference proteome</keyword>
<comment type="similarity">
    <text evidence="1">Belongs to the UPF0162 family.</text>
</comment>
<dbReference type="Proteomes" id="UP000681075">
    <property type="component" value="Unassembled WGS sequence"/>
</dbReference>
<dbReference type="RefSeq" id="WP_420243828.1">
    <property type="nucleotide sequence ID" value="NZ_BOPV01000001.1"/>
</dbReference>
<dbReference type="Pfam" id="PF13369">
    <property type="entry name" value="Transglut_core2"/>
    <property type="match status" value="1"/>
</dbReference>
<dbReference type="Pfam" id="PF14559">
    <property type="entry name" value="TPR_19"/>
    <property type="match status" value="1"/>
</dbReference>
<evidence type="ECO:0000313" key="4">
    <source>
        <dbReference type="Proteomes" id="UP000681075"/>
    </source>
</evidence>
<evidence type="ECO:0000313" key="3">
    <source>
        <dbReference type="EMBL" id="GIL40670.1"/>
    </source>
</evidence>
<dbReference type="InterPro" id="IPR011990">
    <property type="entry name" value="TPR-like_helical_dom_sf"/>
</dbReference>
<reference evidence="3" key="1">
    <citation type="submission" date="2021-02" db="EMBL/GenBank/DDBJ databases">
        <title>Genome sequence of Rhodospirillales sp. strain TMPK1 isolated from soil.</title>
        <authorList>
            <person name="Nakai R."/>
            <person name="Kusada H."/>
            <person name="Tamaki H."/>
        </authorList>
    </citation>
    <scope>NUCLEOTIDE SEQUENCE</scope>
    <source>
        <strain evidence="3">TMPK1</strain>
    </source>
</reference>
<name>A0A8S8XIR0_9PROT</name>
<accession>A0A8S8XIR0</accession>
<sequence>MSEPDRAWAATHLAALADSDGTRLDLGEAALAFAALDREVDLAPYRRHLAQLAAEFDHALHAGGGTLQDGLDALRAVLVERHGYEGDRESYDNLDNADLTRVIDRRRGLPVALGILWLHTARSAGWDGYGLAFPGHFLIRIARSGDESVLLDPFASGRRLETAELRSLLKSISGAQAELQPEYYAPVDDRAVLLRLQNNIKSRLIQAGEMQRATDILRRMTRIAPDHPELWFELATLCAEAGQMQDAIAAAGRHAQLAPVAVRSKADALLQQLKQRLN</sequence>
<proteinExistence type="inferred from homology"/>
<evidence type="ECO:0000259" key="2">
    <source>
        <dbReference type="Pfam" id="PF13369"/>
    </source>
</evidence>
<dbReference type="AlphaFoldDB" id="A0A8S8XIR0"/>